<gene>
    <name evidence="2" type="ORF">DERYTH_LOCUS8928</name>
</gene>
<organism evidence="2 3">
    <name type="scientific">Dentiscutata erythropus</name>
    <dbReference type="NCBI Taxonomy" id="1348616"/>
    <lineage>
        <taxon>Eukaryota</taxon>
        <taxon>Fungi</taxon>
        <taxon>Fungi incertae sedis</taxon>
        <taxon>Mucoromycota</taxon>
        <taxon>Glomeromycotina</taxon>
        <taxon>Glomeromycetes</taxon>
        <taxon>Diversisporales</taxon>
        <taxon>Gigasporaceae</taxon>
        <taxon>Dentiscutata</taxon>
    </lineage>
</organism>
<comment type="caution">
    <text evidence="2">The sequence shown here is derived from an EMBL/GenBank/DDBJ whole genome shotgun (WGS) entry which is preliminary data.</text>
</comment>
<keyword evidence="3" id="KW-1185">Reference proteome</keyword>
<feature type="non-terminal residue" evidence="2">
    <location>
        <position position="1"/>
    </location>
</feature>
<feature type="region of interest" description="Disordered" evidence="1">
    <location>
        <begin position="36"/>
        <end position="56"/>
    </location>
</feature>
<protein>
    <submittedName>
        <fullName evidence="2">1629_t:CDS:1</fullName>
    </submittedName>
</protein>
<evidence type="ECO:0000313" key="2">
    <source>
        <dbReference type="EMBL" id="CAG8626699.1"/>
    </source>
</evidence>
<proteinExistence type="predicted"/>
<feature type="compositionally biased region" description="Basic and acidic residues" evidence="1">
    <location>
        <begin position="47"/>
        <end position="56"/>
    </location>
</feature>
<evidence type="ECO:0000256" key="1">
    <source>
        <dbReference type="SAM" id="MobiDB-lite"/>
    </source>
</evidence>
<sequence length="56" mass="6554">VTIFINDARVLQPNTRTQSCTVDQDIKRNNDRSRAELFGNHQGVQQDVDKDFERTY</sequence>
<accession>A0A9N9GSI4</accession>
<dbReference type="AlphaFoldDB" id="A0A9N9GSI4"/>
<name>A0A9N9GSI4_9GLOM</name>
<dbReference type="EMBL" id="CAJVPY010004735">
    <property type="protein sequence ID" value="CAG8626699.1"/>
    <property type="molecule type" value="Genomic_DNA"/>
</dbReference>
<evidence type="ECO:0000313" key="3">
    <source>
        <dbReference type="Proteomes" id="UP000789405"/>
    </source>
</evidence>
<reference evidence="2" key="1">
    <citation type="submission" date="2021-06" db="EMBL/GenBank/DDBJ databases">
        <authorList>
            <person name="Kallberg Y."/>
            <person name="Tangrot J."/>
            <person name="Rosling A."/>
        </authorList>
    </citation>
    <scope>NUCLEOTIDE SEQUENCE</scope>
    <source>
        <strain evidence="2">MA453B</strain>
    </source>
</reference>
<dbReference type="Proteomes" id="UP000789405">
    <property type="component" value="Unassembled WGS sequence"/>
</dbReference>